<feature type="compositionally biased region" description="Basic and acidic residues" evidence="1">
    <location>
        <begin position="49"/>
        <end position="61"/>
    </location>
</feature>
<comment type="caution">
    <text evidence="2">The sequence shown here is derived from an EMBL/GenBank/DDBJ whole genome shotgun (WGS) entry which is preliminary data.</text>
</comment>
<evidence type="ECO:0000313" key="3">
    <source>
        <dbReference type="Proteomes" id="UP000297299"/>
    </source>
</evidence>
<sequence length="144" mass="15946">MPPKKLKSEDFDNRQSERRRREIEPPSQDSSRNKLPSQHSSVKGIASQRDSKVEPPKKGGSMDKIPSQRGSEVISHKRSDPSDKNSGKSDPKVVPPIQSDPRDRIPERSGTRKSLESKSSNGRTTSGFRSTTKKPVAGRLQSVS</sequence>
<dbReference type="OrthoDB" id="3530362at2759"/>
<proteinExistence type="predicted"/>
<protein>
    <submittedName>
        <fullName evidence="2">Uncharacterized protein</fullName>
    </submittedName>
</protein>
<dbReference type="EMBL" id="PHWZ01000425">
    <property type="protein sequence ID" value="TEY40708.1"/>
    <property type="molecule type" value="Genomic_DNA"/>
</dbReference>
<accession>A0A4Y8CPV5</accession>
<evidence type="ECO:0000313" key="2">
    <source>
        <dbReference type="EMBL" id="TEY40708.1"/>
    </source>
</evidence>
<evidence type="ECO:0000256" key="1">
    <source>
        <dbReference type="SAM" id="MobiDB-lite"/>
    </source>
</evidence>
<organism evidence="2 3">
    <name type="scientific">Botryotinia calthae</name>
    <dbReference type="NCBI Taxonomy" id="38488"/>
    <lineage>
        <taxon>Eukaryota</taxon>
        <taxon>Fungi</taxon>
        <taxon>Dikarya</taxon>
        <taxon>Ascomycota</taxon>
        <taxon>Pezizomycotina</taxon>
        <taxon>Leotiomycetes</taxon>
        <taxon>Helotiales</taxon>
        <taxon>Sclerotiniaceae</taxon>
        <taxon>Botryotinia</taxon>
    </lineage>
</organism>
<name>A0A4Y8CPV5_9HELO</name>
<dbReference type="AlphaFoldDB" id="A0A4Y8CPV5"/>
<feature type="compositionally biased region" description="Polar residues" evidence="1">
    <location>
        <begin position="117"/>
        <end position="130"/>
    </location>
</feature>
<feature type="compositionally biased region" description="Basic and acidic residues" evidence="1">
    <location>
        <begin position="100"/>
        <end position="116"/>
    </location>
</feature>
<reference evidence="2 3" key="1">
    <citation type="submission" date="2017-11" db="EMBL/GenBank/DDBJ databases">
        <title>Comparative genomics of Botrytis spp.</title>
        <authorList>
            <person name="Valero-Jimenez C.A."/>
            <person name="Tapia P."/>
            <person name="Veloso J."/>
            <person name="Silva-Moreno E."/>
            <person name="Staats M."/>
            <person name="Valdes J.H."/>
            <person name="Van Kan J.A.L."/>
        </authorList>
    </citation>
    <scope>NUCLEOTIDE SEQUENCE [LARGE SCALE GENOMIC DNA]</scope>
    <source>
        <strain evidence="2 3">MUCL2830</strain>
    </source>
</reference>
<feature type="compositionally biased region" description="Basic and acidic residues" evidence="1">
    <location>
        <begin position="74"/>
        <end position="91"/>
    </location>
</feature>
<feature type="region of interest" description="Disordered" evidence="1">
    <location>
        <begin position="1"/>
        <end position="144"/>
    </location>
</feature>
<feature type="compositionally biased region" description="Basic and acidic residues" evidence="1">
    <location>
        <begin position="1"/>
        <end position="24"/>
    </location>
</feature>
<dbReference type="Proteomes" id="UP000297299">
    <property type="component" value="Unassembled WGS sequence"/>
</dbReference>
<gene>
    <name evidence="2" type="ORF">BOTCAL_0426g00050</name>
</gene>
<feature type="compositionally biased region" description="Polar residues" evidence="1">
    <location>
        <begin position="29"/>
        <end position="41"/>
    </location>
</feature>
<keyword evidence="3" id="KW-1185">Reference proteome</keyword>